<keyword evidence="4 6" id="KW-1133">Transmembrane helix</keyword>
<sequence>MKQVIKFEISRELGGRFLKLSAYTILSNLMVPLAGVLDVAFLGHLPEIRHLAGVALATVIFNFIYWSFGFLRMSTTGLVAQAAGRGDGEEVWRVGLRALGLGMGIGLILLLLHPLLREVGFALLSGTDEVKAAGRDYFNARIWGAPAYLLSLGILGWFLGREQGRVVLILSLVGNLSNGVLNYIGVVVLGWGSWGAGLATAGSEYLTVLTGLGYWVAQEGIPGKRLWGSLWNTKALGALFALNGDIAVRTFALVLSFALFTHFSSGMGVEILAANTVLLQVLTLAAYVVDGFAFATESLAGFYHGRKQNGDVAGAVGQLGAVLGLAGGLSLVSGLGIAGVFTGFSGSLFGLITSQGLVLEQIERYTGWLMPVLGLGSLAFVLDGYFLGLTEGGTLRWASLFSTTVGFLPVGLWAWVSRDPQRLWLAMVCFMLARVIGLGSQVPRTLSLVVCKTGHDVSSPHLDAQPEKAE</sequence>
<evidence type="ECO:0000256" key="2">
    <source>
        <dbReference type="ARBA" id="ARBA00010199"/>
    </source>
</evidence>
<gene>
    <name evidence="7" type="ORF">JX360_07320</name>
</gene>
<comment type="caution">
    <text evidence="7">The sequence shown here is derived from an EMBL/GenBank/DDBJ whole genome shotgun (WGS) entry which is preliminary data.</text>
</comment>
<evidence type="ECO:0000256" key="5">
    <source>
        <dbReference type="ARBA" id="ARBA00023136"/>
    </source>
</evidence>
<evidence type="ECO:0000256" key="6">
    <source>
        <dbReference type="SAM" id="Phobius"/>
    </source>
</evidence>
<dbReference type="RefSeq" id="WP_244349998.1">
    <property type="nucleotide sequence ID" value="NZ_JAFIRA010000014.1"/>
</dbReference>
<keyword evidence="8" id="KW-1185">Reference proteome</keyword>
<comment type="subcellular location">
    <subcellularLocation>
        <location evidence="1">Membrane</location>
        <topology evidence="1">Multi-pass membrane protein</topology>
    </subcellularLocation>
</comment>
<feature type="transmembrane region" description="Helical" evidence="6">
    <location>
        <begin position="166"/>
        <end position="191"/>
    </location>
</feature>
<feature type="transmembrane region" description="Helical" evidence="6">
    <location>
        <begin position="51"/>
        <end position="73"/>
    </location>
</feature>
<evidence type="ECO:0000256" key="1">
    <source>
        <dbReference type="ARBA" id="ARBA00004141"/>
    </source>
</evidence>
<evidence type="ECO:0000313" key="7">
    <source>
        <dbReference type="EMBL" id="MCJ2542718.1"/>
    </source>
</evidence>
<accession>A0ABT0CAA7</accession>
<reference evidence="7" key="1">
    <citation type="submission" date="2021-02" db="EMBL/GenBank/DDBJ databases">
        <title>The CRISPR/cas machinery reduction and long-range gene transfer in the hot spring cyanobacterium Synechococcus.</title>
        <authorList>
            <person name="Dvorak P."/>
            <person name="Jahodarova E."/>
            <person name="Hasler P."/>
            <person name="Poulickova A."/>
        </authorList>
    </citation>
    <scope>NUCLEOTIDE SEQUENCE</scope>
    <source>
        <strain evidence="7">Rupite</strain>
    </source>
</reference>
<evidence type="ECO:0000256" key="3">
    <source>
        <dbReference type="ARBA" id="ARBA00022692"/>
    </source>
</evidence>
<dbReference type="PANTHER" id="PTHR42893">
    <property type="entry name" value="PROTEIN DETOXIFICATION 44, CHLOROPLASTIC-RELATED"/>
    <property type="match status" value="1"/>
</dbReference>
<feature type="transmembrane region" description="Helical" evidence="6">
    <location>
        <begin position="140"/>
        <end position="159"/>
    </location>
</feature>
<feature type="transmembrane region" description="Helical" evidence="6">
    <location>
        <begin position="365"/>
        <end position="388"/>
    </location>
</feature>
<keyword evidence="3 6" id="KW-0812">Transmembrane</keyword>
<keyword evidence="5 6" id="KW-0472">Membrane</keyword>
<dbReference type="Proteomes" id="UP000830835">
    <property type="component" value="Unassembled WGS sequence"/>
</dbReference>
<feature type="transmembrane region" description="Helical" evidence="6">
    <location>
        <begin position="335"/>
        <end position="353"/>
    </location>
</feature>
<dbReference type="Pfam" id="PF01554">
    <property type="entry name" value="MatE"/>
    <property type="match status" value="1"/>
</dbReference>
<dbReference type="InterPro" id="IPR002528">
    <property type="entry name" value="MATE_fam"/>
</dbReference>
<dbReference type="NCBIfam" id="TIGR00797">
    <property type="entry name" value="matE"/>
    <property type="match status" value="1"/>
</dbReference>
<organism evidence="7 8">
    <name type="scientific">Thermostichus vulcanus str. 'Rupite'</name>
    <dbReference type="NCBI Taxonomy" id="2813851"/>
    <lineage>
        <taxon>Bacteria</taxon>
        <taxon>Bacillati</taxon>
        <taxon>Cyanobacteriota</taxon>
        <taxon>Cyanophyceae</taxon>
        <taxon>Thermostichales</taxon>
        <taxon>Thermostichaceae</taxon>
        <taxon>Thermostichus</taxon>
    </lineage>
</organism>
<proteinExistence type="inferred from homology"/>
<evidence type="ECO:0000313" key="8">
    <source>
        <dbReference type="Proteomes" id="UP000830835"/>
    </source>
</evidence>
<dbReference type="PANTHER" id="PTHR42893:SF46">
    <property type="entry name" value="PROTEIN DETOXIFICATION 44, CHLOROPLASTIC"/>
    <property type="match status" value="1"/>
</dbReference>
<feature type="transmembrane region" description="Helical" evidence="6">
    <location>
        <begin position="271"/>
        <end position="289"/>
    </location>
</feature>
<dbReference type="CDD" id="cd13136">
    <property type="entry name" value="MATE_DinF_like"/>
    <property type="match status" value="1"/>
</dbReference>
<protein>
    <submittedName>
        <fullName evidence="7">MATE family efflux transporter</fullName>
    </submittedName>
</protein>
<feature type="transmembrane region" description="Helical" evidence="6">
    <location>
        <begin position="238"/>
        <end position="259"/>
    </location>
</feature>
<comment type="similarity">
    <text evidence="2">Belongs to the multi antimicrobial extrusion (MATE) (TC 2.A.66.1) family.</text>
</comment>
<feature type="transmembrane region" description="Helical" evidence="6">
    <location>
        <begin position="94"/>
        <end position="116"/>
    </location>
</feature>
<name>A0ABT0CAA7_THEVL</name>
<dbReference type="InterPro" id="IPR044644">
    <property type="entry name" value="DinF-like"/>
</dbReference>
<dbReference type="EMBL" id="JAFIRA010000014">
    <property type="protein sequence ID" value="MCJ2542718.1"/>
    <property type="molecule type" value="Genomic_DNA"/>
</dbReference>
<feature type="transmembrane region" description="Helical" evidence="6">
    <location>
        <begin position="20"/>
        <end position="45"/>
    </location>
</feature>
<feature type="transmembrane region" description="Helical" evidence="6">
    <location>
        <begin position="423"/>
        <end position="442"/>
    </location>
</feature>
<feature type="transmembrane region" description="Helical" evidence="6">
    <location>
        <begin position="394"/>
        <end position="416"/>
    </location>
</feature>
<evidence type="ECO:0000256" key="4">
    <source>
        <dbReference type="ARBA" id="ARBA00022989"/>
    </source>
</evidence>